<dbReference type="EC" id="2.7.7.101" evidence="12"/>
<keyword evidence="2 12" id="KW-0639">Primosome</keyword>
<comment type="domain">
    <text evidence="12">Contains an N-terminal zinc-binding domain, a central core domain that contains the primase activity, and a C-terminal DnaB-binding domain.</text>
</comment>
<dbReference type="InterPro" id="IPR036977">
    <property type="entry name" value="DNA_primase_Znf_CHC2"/>
</dbReference>
<dbReference type="RefSeq" id="WP_169580474.1">
    <property type="nucleotide sequence ID" value="NZ_CP051480.1"/>
</dbReference>
<dbReference type="SUPFAM" id="SSF56731">
    <property type="entry name" value="DNA primase core"/>
    <property type="match status" value="1"/>
</dbReference>
<evidence type="ECO:0000256" key="8">
    <source>
        <dbReference type="ARBA" id="ARBA00022833"/>
    </source>
</evidence>
<dbReference type="Gene3D" id="3.90.980.10">
    <property type="entry name" value="DNA primase, catalytic core, N-terminal domain"/>
    <property type="match status" value="1"/>
</dbReference>
<comment type="function">
    <text evidence="12">RNA polymerase that catalyzes the synthesis of short RNA molecules used as primers for DNA polymerase during DNA replication.</text>
</comment>
<dbReference type="InterPro" id="IPR034151">
    <property type="entry name" value="TOPRIM_DnaG_bac"/>
</dbReference>
<evidence type="ECO:0000256" key="3">
    <source>
        <dbReference type="ARBA" id="ARBA00022679"/>
    </source>
</evidence>
<dbReference type="InterPro" id="IPR037068">
    <property type="entry name" value="DNA_primase_core_N_sf"/>
</dbReference>
<keyword evidence="9" id="KW-0460">Magnesium</keyword>
<evidence type="ECO:0000256" key="6">
    <source>
        <dbReference type="ARBA" id="ARBA00022723"/>
    </source>
</evidence>
<gene>
    <name evidence="12 14" type="primary">dnaG</name>
    <name evidence="14" type="ORF">HGG64_03010</name>
</gene>
<evidence type="ECO:0000256" key="11">
    <source>
        <dbReference type="ARBA" id="ARBA00023163"/>
    </source>
</evidence>
<dbReference type="PROSITE" id="PS50880">
    <property type="entry name" value="TOPRIM"/>
    <property type="match status" value="1"/>
</dbReference>
<feature type="domain" description="Toprim" evidence="13">
    <location>
        <begin position="254"/>
        <end position="337"/>
    </location>
</feature>
<accession>A0A858U3S3</accession>
<keyword evidence="11 12" id="KW-0804">Transcription</keyword>
<dbReference type="Pfam" id="PF08275">
    <property type="entry name" value="DNAG_N"/>
    <property type="match status" value="1"/>
</dbReference>
<evidence type="ECO:0000313" key="14">
    <source>
        <dbReference type="EMBL" id="QJG66651.1"/>
    </source>
</evidence>
<dbReference type="HAMAP" id="MF_00974">
    <property type="entry name" value="DNA_primase_DnaG"/>
    <property type="match status" value="1"/>
</dbReference>
<dbReference type="KEGG" id="mphn:HGG64_03010"/>
<dbReference type="Gene3D" id="3.90.580.10">
    <property type="entry name" value="Zinc finger, CHC2-type domain"/>
    <property type="match status" value="1"/>
</dbReference>
<proteinExistence type="inferred from homology"/>
<keyword evidence="10 12" id="KW-0238">DNA-binding</keyword>
<evidence type="ECO:0000313" key="15">
    <source>
        <dbReference type="Proteomes" id="UP000501728"/>
    </source>
</evidence>
<dbReference type="GO" id="GO:0005737">
    <property type="term" value="C:cytoplasm"/>
    <property type="evidence" value="ECO:0007669"/>
    <property type="project" value="TreeGrafter"/>
</dbReference>
<evidence type="ECO:0000256" key="5">
    <source>
        <dbReference type="ARBA" id="ARBA00022705"/>
    </source>
</evidence>
<dbReference type="Gene3D" id="3.40.1360.10">
    <property type="match status" value="1"/>
</dbReference>
<dbReference type="Pfam" id="PF01807">
    <property type="entry name" value="Zn_ribbon_DnaG"/>
    <property type="match status" value="1"/>
</dbReference>
<protein>
    <recommendedName>
        <fullName evidence="12">DNA primase</fullName>
        <ecNumber evidence="12">2.7.7.101</ecNumber>
    </recommendedName>
</protein>
<evidence type="ECO:0000256" key="4">
    <source>
        <dbReference type="ARBA" id="ARBA00022695"/>
    </source>
</evidence>
<comment type="catalytic activity">
    <reaction evidence="12">
        <text>ssDNA + n NTP = ssDNA/pppN(pN)n-1 hybrid + (n-1) diphosphate.</text>
        <dbReference type="EC" id="2.7.7.101"/>
    </reaction>
</comment>
<reference evidence="14 15" key="1">
    <citation type="submission" date="2020-04" db="EMBL/GenBank/DDBJ databases">
        <title>Novel Mycoplasma species detected in Phocoena phocoena (harbor porpoise) from the USA.</title>
        <authorList>
            <person name="Volokhov D.V."/>
        </authorList>
    </citation>
    <scope>NUCLEOTIDE SEQUENCE [LARGE SCALE GENOMIC DNA]</scope>
    <source>
        <strain evidence="14 15">C264-NAS</strain>
    </source>
</reference>
<dbReference type="FunFam" id="3.90.580.10:FF:000001">
    <property type="entry name" value="DNA primase"/>
    <property type="match status" value="1"/>
</dbReference>
<keyword evidence="6 12" id="KW-0479">Metal-binding</keyword>
<keyword evidence="5 12" id="KW-0235">DNA replication</keyword>
<keyword evidence="15" id="KW-1185">Reference proteome</keyword>
<dbReference type="GO" id="GO:1990077">
    <property type="term" value="C:primosome complex"/>
    <property type="evidence" value="ECO:0007669"/>
    <property type="project" value="UniProtKB-KW"/>
</dbReference>
<dbReference type="SMART" id="SM00400">
    <property type="entry name" value="ZnF_CHCC"/>
    <property type="match status" value="1"/>
</dbReference>
<name>A0A858U3S3_9MOLU</name>
<dbReference type="PANTHER" id="PTHR30313:SF2">
    <property type="entry name" value="DNA PRIMASE"/>
    <property type="match status" value="1"/>
</dbReference>
<keyword evidence="1 12" id="KW-0240">DNA-directed RNA polymerase</keyword>
<dbReference type="SMART" id="SM00493">
    <property type="entry name" value="TOPRIM"/>
    <property type="match status" value="1"/>
</dbReference>
<evidence type="ECO:0000256" key="10">
    <source>
        <dbReference type="ARBA" id="ARBA00023125"/>
    </source>
</evidence>
<comment type="cofactor">
    <cofactor evidence="12">
        <name>Zn(2+)</name>
        <dbReference type="ChEBI" id="CHEBI:29105"/>
    </cofactor>
    <text evidence="12">Binds 1 zinc ion per monomer.</text>
</comment>
<dbReference type="GO" id="GO:0006269">
    <property type="term" value="P:DNA replication, synthesis of primer"/>
    <property type="evidence" value="ECO:0007669"/>
    <property type="project" value="UniProtKB-UniRule"/>
</dbReference>
<dbReference type="EMBL" id="CP051480">
    <property type="protein sequence ID" value="QJG66651.1"/>
    <property type="molecule type" value="Genomic_DNA"/>
</dbReference>
<dbReference type="PANTHER" id="PTHR30313">
    <property type="entry name" value="DNA PRIMASE"/>
    <property type="match status" value="1"/>
</dbReference>
<comment type="subunit">
    <text evidence="12">Monomer. Interacts with DnaB.</text>
</comment>
<dbReference type="InterPro" id="IPR006171">
    <property type="entry name" value="TOPRIM_dom"/>
</dbReference>
<dbReference type="GO" id="GO:0000428">
    <property type="term" value="C:DNA-directed RNA polymerase complex"/>
    <property type="evidence" value="ECO:0007669"/>
    <property type="project" value="UniProtKB-KW"/>
</dbReference>
<dbReference type="Pfam" id="PF13155">
    <property type="entry name" value="Toprim_2"/>
    <property type="match status" value="1"/>
</dbReference>
<keyword evidence="3 12" id="KW-0808">Transferase</keyword>
<dbReference type="InterPro" id="IPR050219">
    <property type="entry name" value="DnaG_primase"/>
</dbReference>
<dbReference type="AlphaFoldDB" id="A0A858U3S3"/>
<dbReference type="SUPFAM" id="SSF57783">
    <property type="entry name" value="Zinc beta-ribbon"/>
    <property type="match status" value="1"/>
</dbReference>
<keyword evidence="8 12" id="KW-0862">Zinc</keyword>
<dbReference type="InterPro" id="IPR030846">
    <property type="entry name" value="DnaG_bac"/>
</dbReference>
<dbReference type="GO" id="GO:0008270">
    <property type="term" value="F:zinc ion binding"/>
    <property type="evidence" value="ECO:0007669"/>
    <property type="project" value="UniProtKB-UniRule"/>
</dbReference>
<evidence type="ECO:0000259" key="13">
    <source>
        <dbReference type="PROSITE" id="PS50880"/>
    </source>
</evidence>
<evidence type="ECO:0000256" key="9">
    <source>
        <dbReference type="ARBA" id="ARBA00022842"/>
    </source>
</evidence>
<organism evidence="14 15">
    <name type="scientific">Mycoplasma phocoeninasale</name>
    <dbReference type="NCBI Taxonomy" id="2726117"/>
    <lineage>
        <taxon>Bacteria</taxon>
        <taxon>Bacillati</taxon>
        <taxon>Mycoplasmatota</taxon>
        <taxon>Mollicutes</taxon>
        <taxon>Mycoplasmataceae</taxon>
        <taxon>Mycoplasma</taxon>
    </lineage>
</organism>
<dbReference type="CDD" id="cd03364">
    <property type="entry name" value="TOPRIM_DnaG_primases"/>
    <property type="match status" value="1"/>
</dbReference>
<dbReference type="InterPro" id="IPR006295">
    <property type="entry name" value="DNA_primase_DnaG"/>
</dbReference>
<dbReference type="Proteomes" id="UP000501728">
    <property type="component" value="Chromosome"/>
</dbReference>
<evidence type="ECO:0000256" key="2">
    <source>
        <dbReference type="ARBA" id="ARBA00022515"/>
    </source>
</evidence>
<dbReference type="InterPro" id="IPR013264">
    <property type="entry name" value="DNAG_N"/>
</dbReference>
<keyword evidence="4 12" id="KW-0548">Nucleotidyltransferase</keyword>
<dbReference type="GO" id="GO:0003899">
    <property type="term" value="F:DNA-directed RNA polymerase activity"/>
    <property type="evidence" value="ECO:0007669"/>
    <property type="project" value="UniProtKB-UniRule"/>
</dbReference>
<dbReference type="GO" id="GO:0003677">
    <property type="term" value="F:DNA binding"/>
    <property type="evidence" value="ECO:0007669"/>
    <property type="project" value="UniProtKB-KW"/>
</dbReference>
<keyword evidence="7 12" id="KW-0863">Zinc-finger</keyword>
<dbReference type="InterPro" id="IPR002694">
    <property type="entry name" value="Znf_CHC2"/>
</dbReference>
<dbReference type="NCBIfam" id="TIGR01391">
    <property type="entry name" value="dnaG"/>
    <property type="match status" value="1"/>
</dbReference>
<comment type="similarity">
    <text evidence="12">Belongs to the DnaG primase family.</text>
</comment>
<evidence type="ECO:0000256" key="12">
    <source>
        <dbReference type="HAMAP-Rule" id="MF_00974"/>
    </source>
</evidence>
<evidence type="ECO:0000256" key="1">
    <source>
        <dbReference type="ARBA" id="ARBA00022478"/>
    </source>
</evidence>
<sequence length="626" mass="73101">MLEEKNVWDLVLSKIDIVDIISEHISLTKQGKNFKACCPFHGEKTPSFVVSPEKQFFKCFGCGKSGNVLKFVEYYKKITSLEALKELAKKANIEIEDHFKNWHDNSLSSEAEDLIKLNKDASVFFQYEMLVTKNTDLESFLEKRKLTKDLIKEFEIGYASSEKSFYKYAIEKDHKIFTIANSSLIAAKNERNFFNNRLIFPIKDEHGNTVAFSGRAISDSDNPKYLNSSETKLFKKHKVLFNYYHAKDEILKTNEVYLLEGQFDCIALYKIEIKNSVAVMGTSLSYDQIKFFKNCKIILFFDNDAAGIKATVKNLKIILYYAKDLNITPYFIDNELKKDADEIYNLDEGKSLKELCAKKIDLLAYLYNEFEKNNKNQSIDENERFKKNCELFEIMFYLNDQFKLTLKNRLIEKKIFASEIYRNYELNFIKPNFPSDPNFVSNLTQESKKKIAGFSRHATKLNNDFVMPDEVINNFDVFEYQIANSNRKIINSNVRSHNSKAKNSSLMFGRSLSFALIIKAILQQPNFLKNWDKSVFVRLKVDENNQSNKELICYVINIIKSNNYLNENNLIELIKNDSNLNEDKKNKFIQIIMNLKTINNEFSQEKFDTQVNNLVQNNKTYKKIIH</sequence>
<evidence type="ECO:0000256" key="7">
    <source>
        <dbReference type="ARBA" id="ARBA00022771"/>
    </source>
</evidence>
<feature type="zinc finger region" description="CHC2-type" evidence="12">
    <location>
        <begin position="38"/>
        <end position="62"/>
    </location>
</feature>